<dbReference type="Proteomes" id="UP000828390">
    <property type="component" value="Unassembled WGS sequence"/>
</dbReference>
<dbReference type="CDD" id="cd00096">
    <property type="entry name" value="Ig"/>
    <property type="match status" value="1"/>
</dbReference>
<evidence type="ECO:0000313" key="2">
    <source>
        <dbReference type="EMBL" id="KAH3690941.1"/>
    </source>
</evidence>
<dbReference type="Pfam" id="PF07679">
    <property type="entry name" value="I-set"/>
    <property type="match status" value="1"/>
</dbReference>
<protein>
    <recommendedName>
        <fullName evidence="1">Ig-like domain-containing protein</fullName>
    </recommendedName>
</protein>
<dbReference type="SUPFAM" id="SSF48726">
    <property type="entry name" value="Immunoglobulin"/>
    <property type="match status" value="1"/>
</dbReference>
<dbReference type="EMBL" id="JAIWYP010000049">
    <property type="protein sequence ID" value="KAH3690941.1"/>
    <property type="molecule type" value="Genomic_DNA"/>
</dbReference>
<gene>
    <name evidence="2" type="ORF">DPMN_192765</name>
</gene>
<organism evidence="2 3">
    <name type="scientific">Dreissena polymorpha</name>
    <name type="common">Zebra mussel</name>
    <name type="synonym">Mytilus polymorpha</name>
    <dbReference type="NCBI Taxonomy" id="45954"/>
    <lineage>
        <taxon>Eukaryota</taxon>
        <taxon>Metazoa</taxon>
        <taxon>Spiralia</taxon>
        <taxon>Lophotrochozoa</taxon>
        <taxon>Mollusca</taxon>
        <taxon>Bivalvia</taxon>
        <taxon>Autobranchia</taxon>
        <taxon>Heteroconchia</taxon>
        <taxon>Euheterodonta</taxon>
        <taxon>Imparidentia</taxon>
        <taxon>Neoheterodontei</taxon>
        <taxon>Myida</taxon>
        <taxon>Dreissenoidea</taxon>
        <taxon>Dreissenidae</taxon>
        <taxon>Dreissena</taxon>
    </lineage>
</organism>
<proteinExistence type="predicted"/>
<dbReference type="PROSITE" id="PS50835">
    <property type="entry name" value="IG_LIKE"/>
    <property type="match status" value="1"/>
</dbReference>
<sequence>MYKCVTSNVHASTLQEENLSILIQCYPIASPFAPPVTTLHGAPNDTAVLTFTIKAYPEPSVINFTWFKGVSDRWDILSHDYKHYKISVSQDGLQTELTINNVQKDDFGTYRVNVSNTISSVSEVFYTTSPSST</sequence>
<reference evidence="2" key="2">
    <citation type="submission" date="2020-11" db="EMBL/GenBank/DDBJ databases">
        <authorList>
            <person name="McCartney M.A."/>
            <person name="Auch B."/>
            <person name="Kono T."/>
            <person name="Mallez S."/>
            <person name="Becker A."/>
            <person name="Gohl D.M."/>
            <person name="Silverstein K.A.T."/>
            <person name="Koren S."/>
            <person name="Bechman K.B."/>
            <person name="Herman A."/>
            <person name="Abrahante J.E."/>
            <person name="Garbe J."/>
        </authorList>
    </citation>
    <scope>NUCLEOTIDE SEQUENCE</scope>
    <source>
        <strain evidence="2">Duluth1</strain>
        <tissue evidence="2">Whole animal</tissue>
    </source>
</reference>
<dbReference type="InterPro" id="IPR013098">
    <property type="entry name" value="Ig_I-set"/>
</dbReference>
<dbReference type="SMART" id="SM00409">
    <property type="entry name" value="IG"/>
    <property type="match status" value="1"/>
</dbReference>
<dbReference type="InterPro" id="IPR003599">
    <property type="entry name" value="Ig_sub"/>
</dbReference>
<evidence type="ECO:0000313" key="3">
    <source>
        <dbReference type="Proteomes" id="UP000828390"/>
    </source>
</evidence>
<feature type="domain" description="Ig-like" evidence="1">
    <location>
        <begin position="34"/>
        <end position="122"/>
    </location>
</feature>
<accession>A0A9D4BD95</accession>
<dbReference type="Gene3D" id="2.60.40.10">
    <property type="entry name" value="Immunoglobulins"/>
    <property type="match status" value="1"/>
</dbReference>
<dbReference type="InterPro" id="IPR007110">
    <property type="entry name" value="Ig-like_dom"/>
</dbReference>
<name>A0A9D4BD95_DREPO</name>
<dbReference type="InterPro" id="IPR036179">
    <property type="entry name" value="Ig-like_dom_sf"/>
</dbReference>
<dbReference type="AlphaFoldDB" id="A0A9D4BD95"/>
<evidence type="ECO:0000259" key="1">
    <source>
        <dbReference type="PROSITE" id="PS50835"/>
    </source>
</evidence>
<reference evidence="2" key="1">
    <citation type="journal article" date="2019" name="bioRxiv">
        <title>The Genome of the Zebra Mussel, Dreissena polymorpha: A Resource for Invasive Species Research.</title>
        <authorList>
            <person name="McCartney M.A."/>
            <person name="Auch B."/>
            <person name="Kono T."/>
            <person name="Mallez S."/>
            <person name="Zhang Y."/>
            <person name="Obille A."/>
            <person name="Becker A."/>
            <person name="Abrahante J.E."/>
            <person name="Garbe J."/>
            <person name="Badalamenti J.P."/>
            <person name="Herman A."/>
            <person name="Mangelson H."/>
            <person name="Liachko I."/>
            <person name="Sullivan S."/>
            <person name="Sone E.D."/>
            <person name="Koren S."/>
            <person name="Silverstein K.A.T."/>
            <person name="Beckman K.B."/>
            <person name="Gohl D.M."/>
        </authorList>
    </citation>
    <scope>NUCLEOTIDE SEQUENCE</scope>
    <source>
        <strain evidence="2">Duluth1</strain>
        <tissue evidence="2">Whole animal</tissue>
    </source>
</reference>
<comment type="caution">
    <text evidence="2">The sequence shown here is derived from an EMBL/GenBank/DDBJ whole genome shotgun (WGS) entry which is preliminary data.</text>
</comment>
<keyword evidence="3" id="KW-1185">Reference proteome</keyword>
<dbReference type="InterPro" id="IPR013783">
    <property type="entry name" value="Ig-like_fold"/>
</dbReference>